<evidence type="ECO:0000256" key="3">
    <source>
        <dbReference type="ARBA" id="ARBA00022840"/>
    </source>
</evidence>
<dbReference type="GO" id="GO:0140662">
    <property type="term" value="F:ATP-dependent protein folding chaperone"/>
    <property type="evidence" value="ECO:0007669"/>
    <property type="project" value="InterPro"/>
</dbReference>
<dbReference type="GO" id="GO:0005524">
    <property type="term" value="F:ATP binding"/>
    <property type="evidence" value="ECO:0007669"/>
    <property type="project" value="UniProtKB-KW"/>
</dbReference>
<name>A0AAV1RKU3_9ROSI</name>
<dbReference type="InterPro" id="IPR036890">
    <property type="entry name" value="HATPase_C_sf"/>
</dbReference>
<keyword evidence="4" id="KW-0143">Chaperone</keyword>
<keyword evidence="3" id="KW-0067">ATP-binding</keyword>
<keyword evidence="6" id="KW-1185">Reference proteome</keyword>
<dbReference type="GO" id="GO:0051082">
    <property type="term" value="F:unfolded protein binding"/>
    <property type="evidence" value="ECO:0007669"/>
    <property type="project" value="InterPro"/>
</dbReference>
<accession>A0AAV1RKU3</accession>
<dbReference type="PANTHER" id="PTHR11528">
    <property type="entry name" value="HEAT SHOCK PROTEIN 90 FAMILY MEMBER"/>
    <property type="match status" value="1"/>
</dbReference>
<evidence type="ECO:0000313" key="5">
    <source>
        <dbReference type="EMBL" id="CAK7336366.1"/>
    </source>
</evidence>
<protein>
    <submittedName>
        <fullName evidence="5">Uncharacterized protein</fullName>
    </submittedName>
</protein>
<proteinExistence type="inferred from homology"/>
<dbReference type="Gene3D" id="3.30.565.10">
    <property type="entry name" value="Histidine kinase-like ATPase, C-terminal domain"/>
    <property type="match status" value="1"/>
</dbReference>
<gene>
    <name evidence="5" type="ORF">DCAF_LOCUS11374</name>
</gene>
<dbReference type="EMBL" id="CAWUPB010000994">
    <property type="protein sequence ID" value="CAK7336366.1"/>
    <property type="molecule type" value="Genomic_DNA"/>
</dbReference>
<dbReference type="AlphaFoldDB" id="A0AAV1RKU3"/>
<dbReference type="Proteomes" id="UP001314170">
    <property type="component" value="Unassembled WGS sequence"/>
</dbReference>
<keyword evidence="2" id="KW-0547">Nucleotide-binding</keyword>
<dbReference type="InterPro" id="IPR020575">
    <property type="entry name" value="Hsp90_N"/>
</dbReference>
<dbReference type="SUPFAM" id="SSF55874">
    <property type="entry name" value="ATPase domain of HSP90 chaperone/DNA topoisomerase II/histidine kinase"/>
    <property type="match status" value="1"/>
</dbReference>
<evidence type="ECO:0000256" key="4">
    <source>
        <dbReference type="ARBA" id="ARBA00023186"/>
    </source>
</evidence>
<evidence type="ECO:0000256" key="2">
    <source>
        <dbReference type="ARBA" id="ARBA00022741"/>
    </source>
</evidence>
<dbReference type="PRINTS" id="PR00775">
    <property type="entry name" value="HEATSHOCK90"/>
</dbReference>
<organism evidence="5 6">
    <name type="scientific">Dovyalis caffra</name>
    <dbReference type="NCBI Taxonomy" id="77055"/>
    <lineage>
        <taxon>Eukaryota</taxon>
        <taxon>Viridiplantae</taxon>
        <taxon>Streptophyta</taxon>
        <taxon>Embryophyta</taxon>
        <taxon>Tracheophyta</taxon>
        <taxon>Spermatophyta</taxon>
        <taxon>Magnoliopsida</taxon>
        <taxon>eudicotyledons</taxon>
        <taxon>Gunneridae</taxon>
        <taxon>Pentapetalae</taxon>
        <taxon>rosids</taxon>
        <taxon>fabids</taxon>
        <taxon>Malpighiales</taxon>
        <taxon>Salicaceae</taxon>
        <taxon>Flacourtieae</taxon>
        <taxon>Dovyalis</taxon>
    </lineage>
</organism>
<comment type="similarity">
    <text evidence="1">Belongs to the heat shock protein 90 family.</text>
</comment>
<dbReference type="InterPro" id="IPR001404">
    <property type="entry name" value="Hsp90_fam"/>
</dbReference>
<evidence type="ECO:0000256" key="1">
    <source>
        <dbReference type="ARBA" id="ARBA00008239"/>
    </source>
</evidence>
<comment type="caution">
    <text evidence="5">The sequence shown here is derived from an EMBL/GenBank/DDBJ whole genome shotgun (WGS) entry which is preliminary data.</text>
</comment>
<evidence type="ECO:0000313" key="6">
    <source>
        <dbReference type="Proteomes" id="UP001314170"/>
    </source>
</evidence>
<dbReference type="GO" id="GO:0016887">
    <property type="term" value="F:ATP hydrolysis activity"/>
    <property type="evidence" value="ECO:0007669"/>
    <property type="project" value="InterPro"/>
</dbReference>
<sequence>MKEFMEAFQARADVDVDGEQLDKGPKVTFFLKENQLEYLDKSRIKDLVKKHFEFISFPIYLWTKRTIEKEISDEEDDELCRYPMRRARSFVMAMGSCSWVTLREGMGLLRWRIYGDLGLFGLKSLEERWLVLCVEGLLTRERRGFGWIFGGGFMETWGVVRAWGCCVGGRGGLCGIGYCLSNKGKLFGLLQGGCSGSKDAAGCVGLQPREQGLRHGEATVWVAWQVDDEREDEDGVVVARGRELSVMAWYAAINGRLGNGGGDW</sequence>
<reference evidence="5 6" key="1">
    <citation type="submission" date="2024-01" db="EMBL/GenBank/DDBJ databases">
        <authorList>
            <person name="Waweru B."/>
        </authorList>
    </citation>
    <scope>NUCLEOTIDE SEQUENCE [LARGE SCALE GENOMIC DNA]</scope>
</reference>
<dbReference type="Pfam" id="PF00183">
    <property type="entry name" value="HSP90"/>
    <property type="match status" value="1"/>
</dbReference>